<feature type="region of interest" description="Disordered" evidence="1">
    <location>
        <begin position="216"/>
        <end position="244"/>
    </location>
</feature>
<feature type="compositionally biased region" description="Low complexity" evidence="1">
    <location>
        <begin position="230"/>
        <end position="240"/>
    </location>
</feature>
<reference evidence="2" key="1">
    <citation type="submission" date="2020-08" db="EMBL/GenBank/DDBJ databases">
        <authorList>
            <person name="Hu Y."/>
            <person name="Nguyen S.V."/>
            <person name="Li F."/>
            <person name="Fanning S."/>
        </authorList>
    </citation>
    <scope>NUCLEOTIDE SEQUENCE</scope>
    <source>
        <strain evidence="2">SYSU D8009</strain>
    </source>
</reference>
<feature type="compositionally biased region" description="Low complexity" evidence="1">
    <location>
        <begin position="345"/>
        <end position="355"/>
    </location>
</feature>
<evidence type="ECO:0000256" key="1">
    <source>
        <dbReference type="SAM" id="MobiDB-lite"/>
    </source>
</evidence>
<gene>
    <name evidence="2" type="ORF">H7965_00005</name>
</gene>
<evidence type="ECO:0000313" key="2">
    <source>
        <dbReference type="EMBL" id="MBC4013688.1"/>
    </source>
</evidence>
<feature type="compositionally biased region" description="Gly residues" evidence="1">
    <location>
        <begin position="356"/>
        <end position="367"/>
    </location>
</feature>
<keyword evidence="3" id="KW-1185">Reference proteome</keyword>
<dbReference type="Proteomes" id="UP000600101">
    <property type="component" value="Unassembled WGS sequence"/>
</dbReference>
<organism evidence="2 3">
    <name type="scientific">Siccirubricoccus deserti</name>
    <dbReference type="NCBI Taxonomy" id="2013562"/>
    <lineage>
        <taxon>Bacteria</taxon>
        <taxon>Pseudomonadati</taxon>
        <taxon>Pseudomonadota</taxon>
        <taxon>Alphaproteobacteria</taxon>
        <taxon>Acetobacterales</taxon>
        <taxon>Roseomonadaceae</taxon>
        <taxon>Siccirubricoccus</taxon>
    </lineage>
</organism>
<dbReference type="AlphaFoldDB" id="A0A9X0QUW1"/>
<protein>
    <submittedName>
        <fullName evidence="2">Uncharacterized protein</fullName>
    </submittedName>
</protein>
<proteinExistence type="predicted"/>
<sequence>MTTDVNVLVRGQSNALLFVASGGASTLEHQLGARLGDVNVHILAQYYEDDSTIYSGTAFLNWDTDGEQQGLINFLEAQSADIKDNPTVTLWMHNEYDSNTYGVTTDHWVSEVTDDAVLVRSALAQGSATTPYVFTYVPYNYTQGDSPEAIRAGMQTLSADRSFNASYASTALEGIAMDGDGYRNSSHMGPTDAITIGERLADSMANTISALVRGDSGTSAGDVDNGNTDGAPVGGAAPSPTGGGTVFDFNTVADSPTWAQQTLDWQAGDKIDLSDVPLTGEDRPSALHWAGVDPDGSNQAYGVWQWGDGSGTLRADVTGDGLADMSFVLRGAPTLTAIDLILSTTGTSTGSPSSGGTVGEAGGGQTGSGTVFDFNTVADSPTWAQQTLDWQAGDKIDLSDVPLTGEDRPSALHWAGVDPDGSDQAYGVWQWGDGSGTLRADVTGDGLADMSFVLRGAPTLTAFDLLLA</sequence>
<evidence type="ECO:0000313" key="3">
    <source>
        <dbReference type="Proteomes" id="UP000600101"/>
    </source>
</evidence>
<dbReference type="RefSeq" id="WP_186768471.1">
    <property type="nucleotide sequence ID" value="NZ_JACOMF010000001.1"/>
</dbReference>
<name>A0A9X0QUW1_9PROT</name>
<comment type="caution">
    <text evidence="2">The sequence shown here is derived from an EMBL/GenBank/DDBJ whole genome shotgun (WGS) entry which is preliminary data.</text>
</comment>
<dbReference type="EMBL" id="JACOMF010000001">
    <property type="protein sequence ID" value="MBC4013688.1"/>
    <property type="molecule type" value="Genomic_DNA"/>
</dbReference>
<accession>A0A9X0QUW1</accession>
<feature type="region of interest" description="Disordered" evidence="1">
    <location>
        <begin position="345"/>
        <end position="369"/>
    </location>
</feature>